<dbReference type="PRINTS" id="PR00368">
    <property type="entry name" value="FADPNR"/>
</dbReference>
<dbReference type="GO" id="GO:0003954">
    <property type="term" value="F:NADH dehydrogenase activity"/>
    <property type="evidence" value="ECO:0007669"/>
    <property type="project" value="InterPro"/>
</dbReference>
<reference evidence="8 9" key="1">
    <citation type="submission" date="2019-06" db="EMBL/GenBank/DDBJ databases">
        <title>Sequencing the genomes of 1000 actinobacteria strains.</title>
        <authorList>
            <person name="Klenk H.-P."/>
        </authorList>
    </citation>
    <scope>NUCLEOTIDE SEQUENCE [LARGE SCALE GENOMIC DNA]</scope>
    <source>
        <strain evidence="8 9">DSM 45043</strain>
    </source>
</reference>
<dbReference type="PRINTS" id="PR00411">
    <property type="entry name" value="PNDRDTASEI"/>
</dbReference>
<name>A0A543INT5_9ACTN</name>
<protein>
    <submittedName>
        <fullName evidence="8">NADH dehydrogenase</fullName>
    </submittedName>
</protein>
<keyword evidence="6" id="KW-1133">Transmembrane helix</keyword>
<evidence type="ECO:0000256" key="3">
    <source>
        <dbReference type="ARBA" id="ARBA00022827"/>
    </source>
</evidence>
<evidence type="ECO:0000256" key="2">
    <source>
        <dbReference type="ARBA" id="ARBA00022630"/>
    </source>
</evidence>
<dbReference type="SUPFAM" id="SSF51905">
    <property type="entry name" value="FAD/NAD(P)-binding domain"/>
    <property type="match status" value="1"/>
</dbReference>
<gene>
    <name evidence="8" type="ORF">FHX41_5995</name>
</gene>
<keyword evidence="9" id="KW-1185">Reference proteome</keyword>
<proteinExistence type="inferred from homology"/>
<feature type="transmembrane region" description="Helical" evidence="6">
    <location>
        <begin position="47"/>
        <end position="68"/>
    </location>
</feature>
<dbReference type="Gene3D" id="3.50.50.100">
    <property type="match status" value="1"/>
</dbReference>
<dbReference type="RefSeq" id="WP_141973708.1">
    <property type="nucleotide sequence ID" value="NZ_VFPO01000001.1"/>
</dbReference>
<feature type="transmembrane region" description="Helical" evidence="6">
    <location>
        <begin position="12"/>
        <end position="35"/>
    </location>
</feature>
<evidence type="ECO:0000256" key="4">
    <source>
        <dbReference type="ARBA" id="ARBA00023002"/>
    </source>
</evidence>
<evidence type="ECO:0000313" key="8">
    <source>
        <dbReference type="EMBL" id="TQM72201.1"/>
    </source>
</evidence>
<evidence type="ECO:0000256" key="6">
    <source>
        <dbReference type="SAM" id="Phobius"/>
    </source>
</evidence>
<keyword evidence="3" id="KW-0274">FAD</keyword>
<dbReference type="OrthoDB" id="9781621at2"/>
<evidence type="ECO:0000256" key="5">
    <source>
        <dbReference type="ARBA" id="ARBA00023027"/>
    </source>
</evidence>
<dbReference type="AlphaFoldDB" id="A0A543INT5"/>
<dbReference type="Proteomes" id="UP000316706">
    <property type="component" value="Unassembled WGS sequence"/>
</dbReference>
<keyword evidence="5" id="KW-0520">NAD</keyword>
<organism evidence="8 9">
    <name type="scientific">Actinomadura hallensis</name>
    <dbReference type="NCBI Taxonomy" id="337895"/>
    <lineage>
        <taxon>Bacteria</taxon>
        <taxon>Bacillati</taxon>
        <taxon>Actinomycetota</taxon>
        <taxon>Actinomycetes</taxon>
        <taxon>Streptosporangiales</taxon>
        <taxon>Thermomonosporaceae</taxon>
        <taxon>Actinomadura</taxon>
    </lineage>
</organism>
<evidence type="ECO:0000259" key="7">
    <source>
        <dbReference type="Pfam" id="PF07992"/>
    </source>
</evidence>
<feature type="domain" description="FAD/NAD(P)-binding" evidence="7">
    <location>
        <begin position="153"/>
        <end position="473"/>
    </location>
</feature>
<accession>A0A543INT5</accession>
<evidence type="ECO:0000313" key="9">
    <source>
        <dbReference type="Proteomes" id="UP000316706"/>
    </source>
</evidence>
<dbReference type="PANTHER" id="PTHR43706:SF45">
    <property type="entry name" value="NADH DEHYDROGENASE-LIKE PROTEIN RV1812C"/>
    <property type="match status" value="1"/>
</dbReference>
<dbReference type="InterPro" id="IPR036188">
    <property type="entry name" value="FAD/NAD-bd_sf"/>
</dbReference>
<dbReference type="InterPro" id="IPR023753">
    <property type="entry name" value="FAD/NAD-binding_dom"/>
</dbReference>
<dbReference type="Pfam" id="PF07992">
    <property type="entry name" value="Pyr_redox_2"/>
    <property type="match status" value="1"/>
</dbReference>
<keyword evidence="4" id="KW-0560">Oxidoreductase</keyword>
<sequence>MRLREHGPAAPGGGVRVALGMGSGLASGLAVGALMGSQGLLAYHGGYGWAVFALYAAVVGVLLGAFAGRWPSGPAVSAAGGLLLGLLGWAVWWLTLDPWLRGITPTWSVDAATAVHPELVGSLLQGTLAGMLFPLAVRGFPARPAGEAAPAPRVVIVGGGFGGVGAARRFERLNLRGHRIDVTLISDSNYLLFTPMLAEVASGGLEAQHISSPVRAAASHTRFRHGRVIGVDVARRRVVLEAGNEPVGYEHLVLAVGSVPHFPELPGVAEHALTLKSLGDAVRLRDRVLRLLERADQETDPAERRRLLTFVVAGGGFAGTESVAELYDLTHDVLAFYPGIDPDEPRFVLVHSDERILPELSESLGRYALEKLRSRGIEFRLGVRAAGATARSVRLDSGEVIETATFVWTAGNRPNPMLRTLPGESGRRGAVVVDRTLRAFGMDRVWAIGDCAQIPADDGAFHPPTAQHAMREGRAVADNIAAVLKGQRPMPFRFRTIGTFVALGHRTAAGEIRGRPFSGLSAWLLWRGIYLAKLPGVERRVRVLLDWVLDAAFPRDIVVTGPPADGPAPLPERGAR</sequence>
<keyword evidence="6" id="KW-0472">Membrane</keyword>
<feature type="transmembrane region" description="Helical" evidence="6">
    <location>
        <begin position="75"/>
        <end position="94"/>
    </location>
</feature>
<dbReference type="PANTHER" id="PTHR43706">
    <property type="entry name" value="NADH DEHYDROGENASE"/>
    <property type="match status" value="1"/>
</dbReference>
<comment type="caution">
    <text evidence="8">The sequence shown here is derived from an EMBL/GenBank/DDBJ whole genome shotgun (WGS) entry which is preliminary data.</text>
</comment>
<evidence type="ECO:0000256" key="1">
    <source>
        <dbReference type="ARBA" id="ARBA00005272"/>
    </source>
</evidence>
<dbReference type="InterPro" id="IPR045024">
    <property type="entry name" value="NDH-2"/>
</dbReference>
<keyword evidence="6" id="KW-0812">Transmembrane</keyword>
<keyword evidence="2" id="KW-0285">Flavoprotein</keyword>
<comment type="similarity">
    <text evidence="1">Belongs to the NADH dehydrogenase family.</text>
</comment>
<dbReference type="EMBL" id="VFPO01000001">
    <property type="protein sequence ID" value="TQM72201.1"/>
    <property type="molecule type" value="Genomic_DNA"/>
</dbReference>